<feature type="compositionally biased region" description="Basic and acidic residues" evidence="1">
    <location>
        <begin position="129"/>
        <end position="151"/>
    </location>
</feature>
<gene>
    <name evidence="3" type="ORF">D6D10_03556</name>
</gene>
<dbReference type="PANTHER" id="PTHR38402:SF1">
    <property type="entry name" value="MITOCHONDRIAL OUTER MEMBRANE PROTEIN OM14"/>
    <property type="match status" value="1"/>
</dbReference>
<dbReference type="Proteomes" id="UP000308953">
    <property type="component" value="Unassembled WGS sequence"/>
</dbReference>
<reference evidence="3 4" key="1">
    <citation type="submission" date="2018-10" db="EMBL/GenBank/DDBJ databases">
        <title>Fifty Aureobasidium pullulans genomes reveal a recombining polyextremotolerant generalist.</title>
        <authorList>
            <person name="Gostincar C."/>
            <person name="Turk M."/>
            <person name="Zajc J."/>
            <person name="Gunde-Cimerman N."/>
        </authorList>
    </citation>
    <scope>NUCLEOTIDE SEQUENCE [LARGE SCALE GENOMIC DNA]</scope>
    <source>
        <strain evidence="3 4">EXF-9785</strain>
    </source>
</reference>
<feature type="region of interest" description="Disordered" evidence="1">
    <location>
        <begin position="1"/>
        <end position="97"/>
    </location>
</feature>
<dbReference type="GO" id="GO:0006626">
    <property type="term" value="P:protein targeting to mitochondrion"/>
    <property type="evidence" value="ECO:0007669"/>
    <property type="project" value="TreeGrafter"/>
</dbReference>
<name>A0A4S9EZI9_AURPU</name>
<proteinExistence type="predicted"/>
<dbReference type="InterPro" id="IPR039454">
    <property type="entry name" value="OM14"/>
</dbReference>
<dbReference type="GO" id="GO:0005741">
    <property type="term" value="C:mitochondrial outer membrane"/>
    <property type="evidence" value="ECO:0007669"/>
    <property type="project" value="InterPro"/>
</dbReference>
<feature type="transmembrane region" description="Helical" evidence="2">
    <location>
        <begin position="204"/>
        <end position="222"/>
    </location>
</feature>
<organism evidence="3 4">
    <name type="scientific">Aureobasidium pullulans</name>
    <name type="common">Black yeast</name>
    <name type="synonym">Pullularia pullulans</name>
    <dbReference type="NCBI Taxonomy" id="5580"/>
    <lineage>
        <taxon>Eukaryota</taxon>
        <taxon>Fungi</taxon>
        <taxon>Dikarya</taxon>
        <taxon>Ascomycota</taxon>
        <taxon>Pezizomycotina</taxon>
        <taxon>Dothideomycetes</taxon>
        <taxon>Dothideomycetidae</taxon>
        <taxon>Dothideales</taxon>
        <taxon>Saccotheciaceae</taxon>
        <taxon>Aureobasidium</taxon>
    </lineage>
</organism>
<comment type="caution">
    <text evidence="3">The sequence shown here is derived from an EMBL/GenBank/DDBJ whole genome shotgun (WGS) entry which is preliminary data.</text>
</comment>
<feature type="compositionally biased region" description="Polar residues" evidence="1">
    <location>
        <begin position="113"/>
        <end position="128"/>
    </location>
</feature>
<accession>A0A4S9EZI9</accession>
<feature type="transmembrane region" description="Helical" evidence="2">
    <location>
        <begin position="172"/>
        <end position="192"/>
    </location>
</feature>
<feature type="compositionally biased region" description="Low complexity" evidence="1">
    <location>
        <begin position="13"/>
        <end position="22"/>
    </location>
</feature>
<dbReference type="AlphaFoldDB" id="A0A4S9EZI9"/>
<protein>
    <submittedName>
        <fullName evidence="3">Uncharacterized protein</fullName>
    </submittedName>
</protein>
<evidence type="ECO:0000313" key="4">
    <source>
        <dbReference type="Proteomes" id="UP000308953"/>
    </source>
</evidence>
<dbReference type="PANTHER" id="PTHR38402">
    <property type="entry name" value="MITOCHONDRIAL OUTER MEMBRANE PROTEIN OM14"/>
    <property type="match status" value="1"/>
</dbReference>
<keyword evidence="2" id="KW-0472">Membrane</keyword>
<keyword evidence="2" id="KW-0812">Transmembrane</keyword>
<dbReference type="GO" id="GO:1990593">
    <property type="term" value="F:nascent polypeptide-associated complex binding"/>
    <property type="evidence" value="ECO:0007669"/>
    <property type="project" value="InterPro"/>
</dbReference>
<evidence type="ECO:0000256" key="2">
    <source>
        <dbReference type="SAM" id="Phobius"/>
    </source>
</evidence>
<dbReference type="EMBL" id="QZAV01000051">
    <property type="protein sequence ID" value="THX40340.1"/>
    <property type="molecule type" value="Genomic_DNA"/>
</dbReference>
<keyword evidence="2" id="KW-1133">Transmembrane helix</keyword>
<sequence>MSLEFLQRPNSDAAPVPVASSPEPQINTSTAPVPVPEPATAASIEEPVTISEPAPSQEPDTATEVPAPEAPATMSYASVAASGPQQRAHAVPEIQHTDDEVHELIDVDSPHISSVPSDFQSQEIQTETQAERERLESEAREKAQQAKEVEEKVKQKAQKAAEKAKANSDNPVILGNTVAVVALGGLLGFGAYRKYTAGELTWKVAGAWAGVVGVFALGDYYASKFLFKKYPPKN</sequence>
<evidence type="ECO:0000256" key="1">
    <source>
        <dbReference type="SAM" id="MobiDB-lite"/>
    </source>
</evidence>
<feature type="compositionally biased region" description="Low complexity" evidence="1">
    <location>
        <begin position="58"/>
        <end position="73"/>
    </location>
</feature>
<evidence type="ECO:0000313" key="3">
    <source>
        <dbReference type="EMBL" id="THX40340.1"/>
    </source>
</evidence>
<feature type="region of interest" description="Disordered" evidence="1">
    <location>
        <begin position="113"/>
        <end position="151"/>
    </location>
</feature>